<keyword evidence="1" id="KW-0472">Membrane</keyword>
<dbReference type="Proteomes" id="UP000266673">
    <property type="component" value="Unassembled WGS sequence"/>
</dbReference>
<gene>
    <name evidence="2" type="ORF">C2G38_2124540</name>
</gene>
<organism evidence="2 3">
    <name type="scientific">Gigaspora rosea</name>
    <dbReference type="NCBI Taxonomy" id="44941"/>
    <lineage>
        <taxon>Eukaryota</taxon>
        <taxon>Fungi</taxon>
        <taxon>Fungi incertae sedis</taxon>
        <taxon>Mucoromycota</taxon>
        <taxon>Glomeromycotina</taxon>
        <taxon>Glomeromycetes</taxon>
        <taxon>Diversisporales</taxon>
        <taxon>Gigasporaceae</taxon>
        <taxon>Gigaspora</taxon>
    </lineage>
</organism>
<keyword evidence="1" id="KW-0812">Transmembrane</keyword>
<proteinExistence type="predicted"/>
<keyword evidence="1" id="KW-1133">Transmembrane helix</keyword>
<dbReference type="AlphaFoldDB" id="A0A397TXU4"/>
<feature type="transmembrane region" description="Helical" evidence="1">
    <location>
        <begin position="12"/>
        <end position="38"/>
    </location>
</feature>
<evidence type="ECO:0000313" key="3">
    <source>
        <dbReference type="Proteomes" id="UP000266673"/>
    </source>
</evidence>
<dbReference type="EMBL" id="QKWP01002597">
    <property type="protein sequence ID" value="RIB02754.1"/>
    <property type="molecule type" value="Genomic_DNA"/>
</dbReference>
<evidence type="ECO:0000313" key="2">
    <source>
        <dbReference type="EMBL" id="RIB02754.1"/>
    </source>
</evidence>
<sequence length="58" mass="6790">MFRIINSEKGMIMVQYIFALLTSELHNELLIVPIALIFSSNFNDVRSMILLYCIKRLL</sequence>
<reference evidence="2 3" key="1">
    <citation type="submission" date="2018-06" db="EMBL/GenBank/DDBJ databases">
        <title>Comparative genomics reveals the genomic features of Rhizophagus irregularis, R. cerebriforme, R. diaphanum and Gigaspora rosea, and their symbiotic lifestyle signature.</title>
        <authorList>
            <person name="Morin E."/>
            <person name="San Clemente H."/>
            <person name="Chen E.C.H."/>
            <person name="De La Providencia I."/>
            <person name="Hainaut M."/>
            <person name="Kuo A."/>
            <person name="Kohler A."/>
            <person name="Murat C."/>
            <person name="Tang N."/>
            <person name="Roy S."/>
            <person name="Loubradou J."/>
            <person name="Henrissat B."/>
            <person name="Grigoriev I.V."/>
            <person name="Corradi N."/>
            <person name="Roux C."/>
            <person name="Martin F.M."/>
        </authorList>
    </citation>
    <scope>NUCLEOTIDE SEQUENCE [LARGE SCALE GENOMIC DNA]</scope>
    <source>
        <strain evidence="2 3">DAOM 194757</strain>
    </source>
</reference>
<protein>
    <submittedName>
        <fullName evidence="2">Uncharacterized protein</fullName>
    </submittedName>
</protein>
<name>A0A397TXU4_9GLOM</name>
<comment type="caution">
    <text evidence="2">The sequence shown here is derived from an EMBL/GenBank/DDBJ whole genome shotgun (WGS) entry which is preliminary data.</text>
</comment>
<keyword evidence="3" id="KW-1185">Reference proteome</keyword>
<evidence type="ECO:0000256" key="1">
    <source>
        <dbReference type="SAM" id="Phobius"/>
    </source>
</evidence>
<accession>A0A397TXU4</accession>